<organism evidence="3 4">
    <name type="scientific">Hyaloscypha bicolor E</name>
    <dbReference type="NCBI Taxonomy" id="1095630"/>
    <lineage>
        <taxon>Eukaryota</taxon>
        <taxon>Fungi</taxon>
        <taxon>Dikarya</taxon>
        <taxon>Ascomycota</taxon>
        <taxon>Pezizomycotina</taxon>
        <taxon>Leotiomycetes</taxon>
        <taxon>Helotiales</taxon>
        <taxon>Hyaloscyphaceae</taxon>
        <taxon>Hyaloscypha</taxon>
        <taxon>Hyaloscypha bicolor</taxon>
    </lineage>
</organism>
<feature type="signal peptide" evidence="2">
    <location>
        <begin position="1"/>
        <end position="18"/>
    </location>
</feature>
<feature type="transmembrane region" description="Helical" evidence="1">
    <location>
        <begin position="242"/>
        <end position="261"/>
    </location>
</feature>
<keyword evidence="1" id="KW-1133">Transmembrane helix</keyword>
<keyword evidence="1" id="KW-0812">Transmembrane</keyword>
<sequence length="355" mass="39637">MSLYYLAALLFQAVPSLSEPLPPHPTSRICPFNHQSPSVPASQWLNLLTACLAPLIVHIAAGVPSPTIIGGKESLEKPPWSERLSHFNPSSILWRYHAIADRRLRSKSWSREDLAATNALFWDGEHWDGSEVIMIRSRNFPSKLLNSTHVDFLSGSTLATITMTIQGAYSVFIVVTNGSMSDLADFFAPLAVIGLFRLQSAFWLSDEGAYLPFSNCDGSIMTTPFEARVSEELYSAWGRRGVIFRSWWICSMAGLAGYALYSCTDILFTTWVPGDCIYASNLLERVFYTVLTVSAFTIHSFYVLRGQSRTTLVPCIQAMRYKIYTYLMMLLALLGITFSAVETGLGWFHLDHNGV</sequence>
<evidence type="ECO:0000256" key="1">
    <source>
        <dbReference type="SAM" id="Phobius"/>
    </source>
</evidence>
<protein>
    <submittedName>
        <fullName evidence="3">Uncharacterized protein</fullName>
    </submittedName>
</protein>
<evidence type="ECO:0000313" key="3">
    <source>
        <dbReference type="EMBL" id="PMD58509.1"/>
    </source>
</evidence>
<feature type="transmembrane region" description="Helical" evidence="1">
    <location>
        <begin position="324"/>
        <end position="348"/>
    </location>
</feature>
<evidence type="ECO:0000256" key="2">
    <source>
        <dbReference type="SAM" id="SignalP"/>
    </source>
</evidence>
<evidence type="ECO:0000313" key="4">
    <source>
        <dbReference type="Proteomes" id="UP000235371"/>
    </source>
</evidence>
<accession>A0A2J6T673</accession>
<gene>
    <name evidence="3" type="ORF">K444DRAFT_532151</name>
</gene>
<dbReference type="AlphaFoldDB" id="A0A2J6T673"/>
<dbReference type="EMBL" id="KZ613822">
    <property type="protein sequence ID" value="PMD58509.1"/>
    <property type="molecule type" value="Genomic_DNA"/>
</dbReference>
<dbReference type="GeneID" id="36583138"/>
<dbReference type="Proteomes" id="UP000235371">
    <property type="component" value="Unassembled WGS sequence"/>
</dbReference>
<proteinExistence type="predicted"/>
<feature type="transmembrane region" description="Helical" evidence="1">
    <location>
        <begin position="286"/>
        <end position="304"/>
    </location>
</feature>
<keyword evidence="1" id="KW-0472">Membrane</keyword>
<feature type="chain" id="PRO_5014415447" evidence="2">
    <location>
        <begin position="19"/>
        <end position="355"/>
    </location>
</feature>
<feature type="transmembrane region" description="Helical" evidence="1">
    <location>
        <begin position="152"/>
        <end position="174"/>
    </location>
</feature>
<keyword evidence="2" id="KW-0732">Signal</keyword>
<dbReference type="OrthoDB" id="4586224at2759"/>
<dbReference type="RefSeq" id="XP_024735413.1">
    <property type="nucleotide sequence ID" value="XM_024875058.1"/>
</dbReference>
<dbReference type="InParanoid" id="A0A2J6T673"/>
<name>A0A2J6T673_9HELO</name>
<reference evidence="3 4" key="1">
    <citation type="submission" date="2016-04" db="EMBL/GenBank/DDBJ databases">
        <title>A degradative enzymes factory behind the ericoid mycorrhizal symbiosis.</title>
        <authorList>
            <consortium name="DOE Joint Genome Institute"/>
            <person name="Martino E."/>
            <person name="Morin E."/>
            <person name="Grelet G."/>
            <person name="Kuo A."/>
            <person name="Kohler A."/>
            <person name="Daghino S."/>
            <person name="Barry K."/>
            <person name="Choi C."/>
            <person name="Cichocki N."/>
            <person name="Clum A."/>
            <person name="Copeland A."/>
            <person name="Hainaut M."/>
            <person name="Haridas S."/>
            <person name="Labutti K."/>
            <person name="Lindquist E."/>
            <person name="Lipzen A."/>
            <person name="Khouja H.-R."/>
            <person name="Murat C."/>
            <person name="Ohm R."/>
            <person name="Olson A."/>
            <person name="Spatafora J."/>
            <person name="Veneault-Fourrey C."/>
            <person name="Henrissat B."/>
            <person name="Grigoriev I."/>
            <person name="Martin F."/>
            <person name="Perotto S."/>
        </authorList>
    </citation>
    <scope>NUCLEOTIDE SEQUENCE [LARGE SCALE GENOMIC DNA]</scope>
    <source>
        <strain evidence="3 4">E</strain>
    </source>
</reference>
<keyword evidence="4" id="KW-1185">Reference proteome</keyword>